<dbReference type="EMBL" id="LR796388">
    <property type="protein sequence ID" value="CAB4141291.1"/>
    <property type="molecule type" value="Genomic_DNA"/>
</dbReference>
<proteinExistence type="predicted"/>
<name>A0A6J5M585_9CAUD</name>
<gene>
    <name evidence="1" type="ORF">UFOVP410_130</name>
</gene>
<evidence type="ECO:0000313" key="1">
    <source>
        <dbReference type="EMBL" id="CAB4141291.1"/>
    </source>
</evidence>
<accession>A0A6J5M585</accession>
<protein>
    <submittedName>
        <fullName evidence="1">Uncharacterized protein</fullName>
    </submittedName>
</protein>
<sequence length="83" mass="9303">MTKTPEQMAEECSEQFTEKQKLLLEAARTFAYAFVKTIPLVDNATEGRVNAFMTGYLKGLKDCGFDLFDAKSIEGLEVNNENT</sequence>
<reference evidence="1" key="1">
    <citation type="submission" date="2020-04" db="EMBL/GenBank/DDBJ databases">
        <authorList>
            <person name="Chiriac C."/>
            <person name="Salcher M."/>
            <person name="Ghai R."/>
            <person name="Kavagutti S V."/>
        </authorList>
    </citation>
    <scope>NUCLEOTIDE SEQUENCE</scope>
</reference>
<organism evidence="1">
    <name type="scientific">uncultured Caudovirales phage</name>
    <dbReference type="NCBI Taxonomy" id="2100421"/>
    <lineage>
        <taxon>Viruses</taxon>
        <taxon>Duplodnaviria</taxon>
        <taxon>Heunggongvirae</taxon>
        <taxon>Uroviricota</taxon>
        <taxon>Caudoviricetes</taxon>
        <taxon>Peduoviridae</taxon>
        <taxon>Maltschvirus</taxon>
        <taxon>Maltschvirus maltsch</taxon>
    </lineage>
</organism>